<dbReference type="EMBL" id="JACAGC010000020">
    <property type="protein sequence ID" value="KAF6298865.1"/>
    <property type="molecule type" value="Genomic_DNA"/>
</dbReference>
<dbReference type="Proteomes" id="UP000585614">
    <property type="component" value="Unassembled WGS sequence"/>
</dbReference>
<comment type="caution">
    <text evidence="1">The sequence shown here is derived from an EMBL/GenBank/DDBJ whole genome shotgun (WGS) entry which is preliminary data.</text>
</comment>
<accession>A0A7J7TE99</accession>
<dbReference type="AlphaFoldDB" id="A0A7J7TE99"/>
<reference evidence="1 2" key="1">
    <citation type="journal article" date="2020" name="Nature">
        <title>Six reference-quality genomes reveal evolution of bat adaptations.</title>
        <authorList>
            <person name="Jebb D."/>
            <person name="Huang Z."/>
            <person name="Pippel M."/>
            <person name="Hughes G.M."/>
            <person name="Lavrichenko K."/>
            <person name="Devanna P."/>
            <person name="Winkler S."/>
            <person name="Jermiin L.S."/>
            <person name="Skirmuntt E.C."/>
            <person name="Katzourakis A."/>
            <person name="Burkitt-Gray L."/>
            <person name="Ray D.A."/>
            <person name="Sullivan K.A.M."/>
            <person name="Roscito J.G."/>
            <person name="Kirilenko B.M."/>
            <person name="Davalos L.M."/>
            <person name="Corthals A.P."/>
            <person name="Power M.L."/>
            <person name="Jones G."/>
            <person name="Ransome R.D."/>
            <person name="Dechmann D.K.N."/>
            <person name="Locatelli A.G."/>
            <person name="Puechmaille S.J."/>
            <person name="Fedrigo O."/>
            <person name="Jarvis E.D."/>
            <person name="Hiller M."/>
            <person name="Vernes S.C."/>
            <person name="Myers E.W."/>
            <person name="Teeling E.C."/>
        </authorList>
    </citation>
    <scope>NUCLEOTIDE SEQUENCE [LARGE SCALE GENOMIC DNA]</scope>
    <source>
        <strain evidence="1">MRhiFer1</strain>
        <tissue evidence="1">Lung</tissue>
    </source>
</reference>
<organism evidence="1 2">
    <name type="scientific">Rhinolophus ferrumequinum</name>
    <name type="common">Greater horseshoe bat</name>
    <dbReference type="NCBI Taxonomy" id="59479"/>
    <lineage>
        <taxon>Eukaryota</taxon>
        <taxon>Metazoa</taxon>
        <taxon>Chordata</taxon>
        <taxon>Craniata</taxon>
        <taxon>Vertebrata</taxon>
        <taxon>Euteleostomi</taxon>
        <taxon>Mammalia</taxon>
        <taxon>Eutheria</taxon>
        <taxon>Laurasiatheria</taxon>
        <taxon>Chiroptera</taxon>
        <taxon>Yinpterochiroptera</taxon>
        <taxon>Rhinolophoidea</taxon>
        <taxon>Rhinolophidae</taxon>
        <taxon>Rhinolophinae</taxon>
        <taxon>Rhinolophus</taxon>
    </lineage>
</organism>
<evidence type="ECO:0000313" key="2">
    <source>
        <dbReference type="Proteomes" id="UP000585614"/>
    </source>
</evidence>
<sequence>MPRPRETESTWWSIRQKDEQLPIKEITPSPGGRSLAGNISCSTPVAQREQGAVGSCSAGNLVDSVTRWLNWKFIISHKVLLNAQMAFIVVNSENSSSWPPCQQNNLLQTPLARVSLFKPCLRNRHLSQRNA</sequence>
<name>A0A7J7TE99_RHIFE</name>
<proteinExistence type="predicted"/>
<evidence type="ECO:0000313" key="1">
    <source>
        <dbReference type="EMBL" id="KAF6298865.1"/>
    </source>
</evidence>
<protein>
    <submittedName>
        <fullName evidence="1">Uncharacterized protein</fullName>
    </submittedName>
</protein>
<gene>
    <name evidence="1" type="ORF">mRhiFer1_008917</name>
</gene>